<accession>A2FBI2</accession>
<dbReference type="AlphaFoldDB" id="A2FBI2"/>
<dbReference type="SMR" id="A2FBI2"/>
<keyword evidence="4" id="KW-1185">Reference proteome</keyword>
<reference evidence="3" key="1">
    <citation type="submission" date="2006-10" db="EMBL/GenBank/DDBJ databases">
        <authorList>
            <person name="Amadeo P."/>
            <person name="Zhao Q."/>
            <person name="Wortman J."/>
            <person name="Fraser-Liggett C."/>
            <person name="Carlton J."/>
        </authorList>
    </citation>
    <scope>NUCLEOTIDE SEQUENCE</scope>
    <source>
        <strain evidence="3">G3</strain>
    </source>
</reference>
<keyword evidence="1" id="KW-0175">Coiled coil</keyword>
<evidence type="ECO:0000256" key="2">
    <source>
        <dbReference type="SAM" id="MobiDB-lite"/>
    </source>
</evidence>
<reference evidence="3" key="2">
    <citation type="journal article" date="2007" name="Science">
        <title>Draft genome sequence of the sexually transmitted pathogen Trichomonas vaginalis.</title>
        <authorList>
            <person name="Carlton J.M."/>
            <person name="Hirt R.P."/>
            <person name="Silva J.C."/>
            <person name="Delcher A.L."/>
            <person name="Schatz M."/>
            <person name="Zhao Q."/>
            <person name="Wortman J.R."/>
            <person name="Bidwell S.L."/>
            <person name="Alsmark U.C.M."/>
            <person name="Besteiro S."/>
            <person name="Sicheritz-Ponten T."/>
            <person name="Noel C.J."/>
            <person name="Dacks J.B."/>
            <person name="Foster P.G."/>
            <person name="Simillion C."/>
            <person name="Van de Peer Y."/>
            <person name="Miranda-Saavedra D."/>
            <person name="Barton G.J."/>
            <person name="Westrop G.D."/>
            <person name="Mueller S."/>
            <person name="Dessi D."/>
            <person name="Fiori P.L."/>
            <person name="Ren Q."/>
            <person name="Paulsen I."/>
            <person name="Zhang H."/>
            <person name="Bastida-Corcuera F.D."/>
            <person name="Simoes-Barbosa A."/>
            <person name="Brown M.T."/>
            <person name="Hayes R.D."/>
            <person name="Mukherjee M."/>
            <person name="Okumura C.Y."/>
            <person name="Schneider R."/>
            <person name="Smith A.J."/>
            <person name="Vanacova S."/>
            <person name="Villalvazo M."/>
            <person name="Haas B.J."/>
            <person name="Pertea M."/>
            <person name="Feldblyum T.V."/>
            <person name="Utterback T.R."/>
            <person name="Shu C.L."/>
            <person name="Osoegawa K."/>
            <person name="de Jong P.J."/>
            <person name="Hrdy I."/>
            <person name="Horvathova L."/>
            <person name="Zubacova Z."/>
            <person name="Dolezal P."/>
            <person name="Malik S.B."/>
            <person name="Logsdon J.M. Jr."/>
            <person name="Henze K."/>
            <person name="Gupta A."/>
            <person name="Wang C.C."/>
            <person name="Dunne R.L."/>
            <person name="Upcroft J.A."/>
            <person name="Upcroft P."/>
            <person name="White O."/>
            <person name="Salzberg S.L."/>
            <person name="Tang P."/>
            <person name="Chiu C.-H."/>
            <person name="Lee Y.-S."/>
            <person name="Embley T.M."/>
            <person name="Coombs G.H."/>
            <person name="Mottram J.C."/>
            <person name="Tachezy J."/>
            <person name="Fraser-Liggett C.M."/>
            <person name="Johnson P.J."/>
        </authorList>
    </citation>
    <scope>NUCLEOTIDE SEQUENCE [LARGE SCALE GENOMIC DNA]</scope>
    <source>
        <strain evidence="3">G3</strain>
    </source>
</reference>
<dbReference type="RefSeq" id="XP_001310647.1">
    <property type="nucleotide sequence ID" value="XM_001310646.1"/>
</dbReference>
<evidence type="ECO:0000313" key="3">
    <source>
        <dbReference type="EMBL" id="EAX97717.1"/>
    </source>
</evidence>
<organism evidence="3 4">
    <name type="scientific">Trichomonas vaginalis (strain ATCC PRA-98 / G3)</name>
    <dbReference type="NCBI Taxonomy" id="412133"/>
    <lineage>
        <taxon>Eukaryota</taxon>
        <taxon>Metamonada</taxon>
        <taxon>Parabasalia</taxon>
        <taxon>Trichomonadida</taxon>
        <taxon>Trichomonadidae</taxon>
        <taxon>Trichomonas</taxon>
    </lineage>
</organism>
<proteinExistence type="predicted"/>
<dbReference type="Proteomes" id="UP000001542">
    <property type="component" value="Unassembled WGS sequence"/>
</dbReference>
<sequence>MEKLDIPQKAISDFAGTSPDSARDIIGFFHHNLSQHTKEIAVINTALADLAKTRVDSEFKDNVTSFMEMNEQKIERLSTSFKLLTKQVFHNDASVQNMIDISINKFAEKLTVEKNNQDNNEIIDKLTDRIIELERSNAVLLERVGFLEKLGVPAQPAANQAQKKKVMFTNVNNICIFDCAPSELQFDSPDHRMSFQNAIYALTKQKEELKDLKNIINENNKRFGGFIQMSQDSFNNIDAHIKQIQDNSAENFNKIYKKFDLYVSKEELNFDLQGYGIKNSPSLGKAQNLGLTRPMTAISKTTSFEPCEQSQFMPPVSVTMISGDNLTRPATTQVGRGTRSNTRKSRSKITSH</sequence>
<dbReference type="InterPro" id="IPR039555">
    <property type="entry name" value="TraF/TrbB"/>
</dbReference>
<feature type="region of interest" description="Disordered" evidence="2">
    <location>
        <begin position="321"/>
        <end position="352"/>
    </location>
</feature>
<gene>
    <name evidence="3" type="ORF">TVAG_168140</name>
</gene>
<dbReference type="EMBL" id="DS113703">
    <property type="protein sequence ID" value="EAX97717.1"/>
    <property type="molecule type" value="Genomic_DNA"/>
</dbReference>
<feature type="compositionally biased region" description="Polar residues" evidence="2">
    <location>
        <begin position="321"/>
        <end position="340"/>
    </location>
</feature>
<dbReference type="KEGG" id="tva:4755505"/>
<name>A2FBI2_TRIV3</name>
<dbReference type="OrthoDB" id="10681633at2759"/>
<dbReference type="VEuPathDB" id="TrichDB:TVAG_168140"/>
<dbReference type="Pfam" id="PF13728">
    <property type="entry name" value="TraF"/>
    <property type="match status" value="1"/>
</dbReference>
<feature type="compositionally biased region" description="Basic residues" evidence="2">
    <location>
        <begin position="341"/>
        <end position="352"/>
    </location>
</feature>
<evidence type="ECO:0000313" key="4">
    <source>
        <dbReference type="Proteomes" id="UP000001542"/>
    </source>
</evidence>
<protein>
    <submittedName>
        <fullName evidence="3">Uncharacterized protein</fullName>
    </submittedName>
</protein>
<feature type="coiled-coil region" evidence="1">
    <location>
        <begin position="116"/>
        <end position="143"/>
    </location>
</feature>
<dbReference type="InParanoid" id="A2FBI2"/>
<dbReference type="VEuPathDB" id="TrichDB:TVAGG3_0129660"/>
<evidence type="ECO:0000256" key="1">
    <source>
        <dbReference type="SAM" id="Coils"/>
    </source>
</evidence>